<evidence type="ECO:0000313" key="2">
    <source>
        <dbReference type="EMBL" id="CAF4562292.1"/>
    </source>
</evidence>
<evidence type="ECO:0000313" key="5">
    <source>
        <dbReference type="Proteomes" id="UP000681967"/>
    </source>
</evidence>
<feature type="non-terminal residue" evidence="3">
    <location>
        <position position="1"/>
    </location>
</feature>
<comment type="caution">
    <text evidence="3">The sequence shown here is derived from an EMBL/GenBank/DDBJ whole genome shotgun (WGS) entry which is preliminary data.</text>
</comment>
<organism evidence="3 5">
    <name type="scientific">Rotaria magnacalcarata</name>
    <dbReference type="NCBI Taxonomy" id="392030"/>
    <lineage>
        <taxon>Eukaryota</taxon>
        <taxon>Metazoa</taxon>
        <taxon>Spiralia</taxon>
        <taxon>Gnathifera</taxon>
        <taxon>Rotifera</taxon>
        <taxon>Eurotatoria</taxon>
        <taxon>Bdelloidea</taxon>
        <taxon>Philodinida</taxon>
        <taxon>Philodinidae</taxon>
        <taxon>Rotaria</taxon>
    </lineage>
</organism>
<gene>
    <name evidence="3" type="ORF">BYL167_LOCUS42196</name>
    <name evidence="2" type="ORF">GIL414_LOCUS37300</name>
    <name evidence="1" type="ORF">SMN809_LOCUS36486</name>
    <name evidence="4" type="ORF">SMN809_LOCUS55354</name>
</gene>
<dbReference type="EMBL" id="CAJOBH010108987">
    <property type="protein sequence ID" value="CAF4651697.1"/>
    <property type="molecule type" value="Genomic_DNA"/>
</dbReference>
<sequence>AAQQQQLNLMTQMQYAAQQAVPQQMYYTSTGAQAIYQAGGQSYVLASAAPTPGSVTTT</sequence>
<name>A0A8S2ZW76_9BILA</name>
<feature type="non-terminal residue" evidence="3">
    <location>
        <position position="58"/>
    </location>
</feature>
<dbReference type="Proteomes" id="UP000681720">
    <property type="component" value="Unassembled WGS sequence"/>
</dbReference>
<dbReference type="Proteomes" id="UP000676336">
    <property type="component" value="Unassembled WGS sequence"/>
</dbReference>
<dbReference type="AlphaFoldDB" id="A0A8S2ZW76"/>
<dbReference type="EMBL" id="CAJOBI010089979">
    <property type="protein sequence ID" value="CAF4537571.1"/>
    <property type="molecule type" value="Genomic_DNA"/>
</dbReference>
<evidence type="ECO:0000313" key="1">
    <source>
        <dbReference type="EMBL" id="CAF4537571.1"/>
    </source>
</evidence>
<dbReference type="EMBL" id="CAJOBJ010095438">
    <property type="protein sequence ID" value="CAF4562292.1"/>
    <property type="molecule type" value="Genomic_DNA"/>
</dbReference>
<reference evidence="3" key="1">
    <citation type="submission" date="2021-02" db="EMBL/GenBank/DDBJ databases">
        <authorList>
            <person name="Nowell W R."/>
        </authorList>
    </citation>
    <scope>NUCLEOTIDE SEQUENCE</scope>
</reference>
<dbReference type="EMBL" id="CAJOBI010195302">
    <property type="protein sequence ID" value="CAF4974437.1"/>
    <property type="molecule type" value="Genomic_DNA"/>
</dbReference>
<evidence type="ECO:0000313" key="4">
    <source>
        <dbReference type="EMBL" id="CAF4974437.1"/>
    </source>
</evidence>
<dbReference type="Proteomes" id="UP000681967">
    <property type="component" value="Unassembled WGS sequence"/>
</dbReference>
<accession>A0A8S2ZW76</accession>
<evidence type="ECO:0000313" key="3">
    <source>
        <dbReference type="EMBL" id="CAF4651697.1"/>
    </source>
</evidence>
<proteinExistence type="predicted"/>
<protein>
    <submittedName>
        <fullName evidence="3">Uncharacterized protein</fullName>
    </submittedName>
</protein>